<gene>
    <name evidence="2" type="ORF">C8N46_102439</name>
</gene>
<protein>
    <submittedName>
        <fullName evidence="2">Uncharacterized protein</fullName>
    </submittedName>
</protein>
<sequence length="61" mass="6683">MKTNRKPLAFNKIKIARVNSYAIIGRGTTVPNTVFPECAPEESRTPKGGRTQSTEDTNDCA</sequence>
<evidence type="ECO:0000313" key="3">
    <source>
        <dbReference type="Proteomes" id="UP000244090"/>
    </source>
</evidence>
<comment type="caution">
    <text evidence="2">The sequence shown here is derived from an EMBL/GenBank/DDBJ whole genome shotgun (WGS) entry which is preliminary data.</text>
</comment>
<dbReference type="RefSeq" id="WP_108114003.1">
    <property type="nucleotide sequence ID" value="NZ_QBKT01000002.1"/>
</dbReference>
<accession>A0A2T6C402</accession>
<name>A0A2T6C402_9FLAO</name>
<keyword evidence="3" id="KW-1185">Reference proteome</keyword>
<dbReference type="AlphaFoldDB" id="A0A2T6C402"/>
<dbReference type="EMBL" id="QBKT01000002">
    <property type="protein sequence ID" value="PTX63038.1"/>
    <property type="molecule type" value="Genomic_DNA"/>
</dbReference>
<reference evidence="2 3" key="1">
    <citation type="submission" date="2018-04" db="EMBL/GenBank/DDBJ databases">
        <title>Genomic Encyclopedia of Archaeal and Bacterial Type Strains, Phase II (KMG-II): from individual species to whole genera.</title>
        <authorList>
            <person name="Goeker M."/>
        </authorList>
    </citation>
    <scope>NUCLEOTIDE SEQUENCE [LARGE SCALE GENOMIC DNA]</scope>
    <source>
        <strain evidence="2 3">DSM 25731</strain>
    </source>
</reference>
<dbReference type="Proteomes" id="UP000244090">
    <property type="component" value="Unassembled WGS sequence"/>
</dbReference>
<dbReference type="OrthoDB" id="1452237at2"/>
<evidence type="ECO:0000313" key="2">
    <source>
        <dbReference type="EMBL" id="PTX63038.1"/>
    </source>
</evidence>
<feature type="region of interest" description="Disordered" evidence="1">
    <location>
        <begin position="34"/>
        <end position="61"/>
    </location>
</feature>
<organism evidence="2 3">
    <name type="scientific">Kordia periserrulae</name>
    <dbReference type="NCBI Taxonomy" id="701523"/>
    <lineage>
        <taxon>Bacteria</taxon>
        <taxon>Pseudomonadati</taxon>
        <taxon>Bacteroidota</taxon>
        <taxon>Flavobacteriia</taxon>
        <taxon>Flavobacteriales</taxon>
        <taxon>Flavobacteriaceae</taxon>
        <taxon>Kordia</taxon>
    </lineage>
</organism>
<proteinExistence type="predicted"/>
<evidence type="ECO:0000256" key="1">
    <source>
        <dbReference type="SAM" id="MobiDB-lite"/>
    </source>
</evidence>